<evidence type="ECO:0008006" key="8">
    <source>
        <dbReference type="Google" id="ProtNLM"/>
    </source>
</evidence>
<evidence type="ECO:0000259" key="5">
    <source>
        <dbReference type="Pfam" id="PF22956"/>
    </source>
</evidence>
<dbReference type="PANTHER" id="PTHR10648:SF7">
    <property type="entry name" value="WW-BINDING DOMAIN-CONTAINING PROTEIN-RELATED"/>
    <property type="match status" value="1"/>
</dbReference>
<feature type="compositionally biased region" description="Low complexity" evidence="3">
    <location>
        <begin position="495"/>
        <end position="511"/>
    </location>
</feature>
<keyword evidence="1" id="KW-0677">Repeat</keyword>
<feature type="repeat" description="HEAT" evidence="2">
    <location>
        <begin position="212"/>
        <end position="251"/>
    </location>
</feature>
<evidence type="ECO:0000256" key="2">
    <source>
        <dbReference type="PROSITE-ProRule" id="PRU00103"/>
    </source>
</evidence>
<evidence type="ECO:0000256" key="1">
    <source>
        <dbReference type="ARBA" id="ARBA00022737"/>
    </source>
</evidence>
<dbReference type="InterPro" id="IPR033461">
    <property type="entry name" value="WRNPLPNID"/>
</dbReference>
<feature type="domain" description="Putative WW-binding" evidence="4">
    <location>
        <begin position="411"/>
        <end position="436"/>
    </location>
</feature>
<comment type="caution">
    <text evidence="6">The sequence shown here is derived from an EMBL/GenBank/DDBJ whole genome shotgun (WGS) entry which is preliminary data.</text>
</comment>
<dbReference type="Proteomes" id="UP001181693">
    <property type="component" value="Unassembled WGS sequence"/>
</dbReference>
<dbReference type="AlphaFoldDB" id="A0AAV3A677"/>
<feature type="region of interest" description="Disordered" evidence="3">
    <location>
        <begin position="339"/>
        <end position="415"/>
    </location>
</feature>
<feature type="domain" description="Phosphatase 2A Regulatory Subunit A helical" evidence="5">
    <location>
        <begin position="90"/>
        <end position="318"/>
    </location>
</feature>
<reference evidence="6" key="1">
    <citation type="thesis" date="2020" institute="ProQuest LLC" country="789 East Eisenhower Parkway, Ann Arbor, MI, USA">
        <title>Comparative Genomics and Chromosome Evolution.</title>
        <authorList>
            <person name="Mudd A.B."/>
        </authorList>
    </citation>
    <scope>NUCLEOTIDE SEQUENCE</scope>
    <source>
        <strain evidence="6">1538</strain>
        <tissue evidence="6">Blood</tissue>
    </source>
</reference>
<accession>A0AAV3A677</accession>
<dbReference type="PROSITE" id="PS50077">
    <property type="entry name" value="HEAT_REPEAT"/>
    <property type="match status" value="3"/>
</dbReference>
<feature type="compositionally biased region" description="Polar residues" evidence="3">
    <location>
        <begin position="382"/>
        <end position="392"/>
    </location>
</feature>
<gene>
    <name evidence="6" type="ORF">GDO54_013186</name>
</gene>
<dbReference type="EMBL" id="DYDO01000006">
    <property type="protein sequence ID" value="DBA22123.1"/>
    <property type="molecule type" value="Genomic_DNA"/>
</dbReference>
<dbReference type="InterPro" id="IPR051023">
    <property type="entry name" value="PP2A_Regulatory_Subunit_A"/>
</dbReference>
<evidence type="ECO:0000259" key="4">
    <source>
        <dbReference type="Pfam" id="PF15017"/>
    </source>
</evidence>
<evidence type="ECO:0000313" key="6">
    <source>
        <dbReference type="EMBL" id="DBA22123.1"/>
    </source>
</evidence>
<dbReference type="InterPro" id="IPR055231">
    <property type="entry name" value="2AA_helical"/>
</dbReference>
<dbReference type="GO" id="GO:0019888">
    <property type="term" value="F:protein phosphatase regulator activity"/>
    <property type="evidence" value="ECO:0007669"/>
    <property type="project" value="TreeGrafter"/>
</dbReference>
<keyword evidence="7" id="KW-1185">Reference proteome</keyword>
<name>A0AAV3A677_PYXAD</name>
<protein>
    <recommendedName>
        <fullName evidence="8">WW-binding domain-containing protein</fullName>
    </recommendedName>
</protein>
<sequence length="933" mass="104962">MAGIPLYFVDLQDDLDDFGFEDYGPDCESMRISAFLDIPAHDNLTPLARLEKYAFSDNIFNRQIIARGLLDVLRDFSSTEDDFLTVMEIVVRLSEDSEPTVRTELMEQIPQITLFLQESRPQFPRAFSEYLLPILIRYLTDPNNQVRKASQEALLILLEQDLFDQSDLENKVCPILLDLSAPENDDEYKVEAVNIICKMISMLGRQTVEQMLLPRFCDLCSDSKLFQVRKVCAANFGDVCNAVGQEATEKFLIPKFLELCSDSAWGMRKVCAECFMAVSYTTSSEVRRTKLSPLFINLISDPCRWVRQTAFQSLGPFISTFANPSTAGLYVKEDGTLSIRPPAEDTQHSTDSGSSSAKCVDTSPSKTSSSKDPHESPMDISTGISASVNDGNPSKRPPGNISPGEGRPPDDFNSFLFWRSPLPDISEELELLPVESSLETEPGTVPKACLASRDIEKVLQSLQGHMDDPDVQAQVEVLSAALRAAELDSSPQEQSKTSLEEPPSSTSTESPITEEEEQSNLTVTSVDPMPEDETPVFSNSLQEEGDTTSQEEGDTTNQEEGDTTNQEEGDTTNQEEGDTTNQEEGDTTNQEEEEKCKVQDVVPQPLLDQYLSMTDPVRAQTVDTEITKHCAYSLPGVALTLGRQNWHFLKDTYETLAADVQWKVRRTLAFSIHELAVILGDKLTAADLVPIFNGFLKDLDEVRIGVLKHLYDFLKLLHADMRRDYLYQLQEFLTTDNIRNWRFRHELAEQLILILELYSPKDVYDYLRVIALTLCSDKVSEVRWISFKLIVEILRKFYSNGETELGINFINELIVQFRHSNKWVGRQAFAFICQAVVQEECMPAEQFVAHLLPSLLSLASDPVPNVRVLLAKALKQTLLEKAYFTSLGHPHLEAVEKTVQAMQLDRDQDVRFFSATEPKRPLNSSTSLEQSVD</sequence>
<evidence type="ECO:0000313" key="7">
    <source>
        <dbReference type="Proteomes" id="UP001181693"/>
    </source>
</evidence>
<dbReference type="FunFam" id="1.25.10.10:FF:000179">
    <property type="entry name" value="Serine/threonine-protein phosphatase 4 regulatory subunit 1"/>
    <property type="match status" value="1"/>
</dbReference>
<feature type="repeat" description="HEAT" evidence="2">
    <location>
        <begin position="131"/>
        <end position="154"/>
    </location>
</feature>
<dbReference type="InterPro" id="IPR016024">
    <property type="entry name" value="ARM-type_fold"/>
</dbReference>
<dbReference type="SUPFAM" id="SSF48371">
    <property type="entry name" value="ARM repeat"/>
    <property type="match status" value="1"/>
</dbReference>
<dbReference type="Gene3D" id="1.25.10.10">
    <property type="entry name" value="Leucine-rich Repeat Variant"/>
    <property type="match status" value="3"/>
</dbReference>
<dbReference type="GO" id="GO:0005737">
    <property type="term" value="C:cytoplasm"/>
    <property type="evidence" value="ECO:0007669"/>
    <property type="project" value="TreeGrafter"/>
</dbReference>
<dbReference type="InterPro" id="IPR021133">
    <property type="entry name" value="HEAT_type_2"/>
</dbReference>
<feature type="repeat" description="HEAT" evidence="2">
    <location>
        <begin position="851"/>
        <end position="874"/>
    </location>
</feature>
<dbReference type="Pfam" id="PF22956">
    <property type="entry name" value="VPS15-like_hel"/>
    <property type="match status" value="1"/>
</dbReference>
<dbReference type="FunFam" id="1.25.10.10:FF:000358">
    <property type="entry name" value="Serine/threonine-protein phosphatase 4 regulatory subunit 1"/>
    <property type="match status" value="1"/>
</dbReference>
<organism evidence="6 7">
    <name type="scientific">Pyxicephalus adspersus</name>
    <name type="common">African bullfrog</name>
    <dbReference type="NCBI Taxonomy" id="30357"/>
    <lineage>
        <taxon>Eukaryota</taxon>
        <taxon>Metazoa</taxon>
        <taxon>Chordata</taxon>
        <taxon>Craniata</taxon>
        <taxon>Vertebrata</taxon>
        <taxon>Euteleostomi</taxon>
        <taxon>Amphibia</taxon>
        <taxon>Batrachia</taxon>
        <taxon>Anura</taxon>
        <taxon>Neobatrachia</taxon>
        <taxon>Ranoidea</taxon>
        <taxon>Pyxicephalidae</taxon>
        <taxon>Pyxicephalinae</taxon>
        <taxon>Pyxicephalus</taxon>
    </lineage>
</organism>
<dbReference type="Pfam" id="PF15017">
    <property type="entry name" value="WRNPLPNID"/>
    <property type="match status" value="1"/>
</dbReference>
<dbReference type="InterPro" id="IPR011989">
    <property type="entry name" value="ARM-like"/>
</dbReference>
<feature type="compositionally biased region" description="Acidic residues" evidence="3">
    <location>
        <begin position="543"/>
        <end position="593"/>
    </location>
</feature>
<feature type="region of interest" description="Disordered" evidence="3">
    <location>
        <begin position="484"/>
        <end position="600"/>
    </location>
</feature>
<dbReference type="PANTHER" id="PTHR10648">
    <property type="entry name" value="SERINE/THREONINE-PROTEIN PHOSPHATASE PP2A 65 KDA REGULATORY SUBUNIT"/>
    <property type="match status" value="1"/>
</dbReference>
<evidence type="ECO:0000256" key="3">
    <source>
        <dbReference type="SAM" id="MobiDB-lite"/>
    </source>
</evidence>
<proteinExistence type="predicted"/>